<evidence type="ECO:0000313" key="4">
    <source>
        <dbReference type="Proteomes" id="UP000282800"/>
    </source>
</evidence>
<reference evidence="3 4" key="1">
    <citation type="submission" date="2019-01" db="EMBL/GenBank/DDBJ databases">
        <title>High-quality draft genome of. Pseudomonas songnenensis str. L103, a full-fledged denitrifier isolated from 100 meters deep aquifer in a heavily nitrogen fertilized agricultural area.</title>
        <authorList>
            <person name="Liu M."/>
            <person name="Liu B."/>
        </authorList>
    </citation>
    <scope>NUCLEOTIDE SEQUENCE [LARGE SCALE GENOMIC DNA]</scope>
    <source>
        <strain evidence="3 4">L103</strain>
    </source>
</reference>
<keyword evidence="1" id="KW-0378">Hydrolase</keyword>
<dbReference type="InterPro" id="IPR029058">
    <property type="entry name" value="AB_hydrolase_fold"/>
</dbReference>
<evidence type="ECO:0000256" key="1">
    <source>
        <dbReference type="ARBA" id="ARBA00022801"/>
    </source>
</evidence>
<gene>
    <name evidence="3" type="ORF">EJA06_008455</name>
</gene>
<feature type="domain" description="Dienelactone hydrolase" evidence="2">
    <location>
        <begin position="56"/>
        <end position="279"/>
    </location>
</feature>
<organism evidence="3 4">
    <name type="scientific">Pseudomonas songnenensis</name>
    <dbReference type="NCBI Taxonomy" id="1176259"/>
    <lineage>
        <taxon>Bacteria</taxon>
        <taxon>Pseudomonadati</taxon>
        <taxon>Pseudomonadota</taxon>
        <taxon>Gammaproteobacteria</taxon>
        <taxon>Pseudomonadales</taxon>
        <taxon>Pseudomonadaceae</taxon>
        <taxon>Pseudomonas</taxon>
    </lineage>
</organism>
<sequence>MYTCFIWSESMTAMIRLLRSACALALVFAFPIAAQAYSTIKLKASDPHTAKSLFLQGELFIPEGAGPFPAIVLMHGCGGWQAPVRHGLQTHAEFLRDQGFVVLNLDSFGPRNFTGGKLCSNNPALYKALTYRTNDAYDALDYLAQQDFVAADNIFLMGQSNGGAVAIRAAKASAPKHYGDGQKAFRGVVAYYPWCGELGRSSVELSAPLLILAGGKDNWVPARECQGVRGKGAALEVKVYPDAAHSFDLDIPPQSFQGKRVGGDPAATVDSRSRMLRFLVGNLTREQQLAYAARRGRDVALAN</sequence>
<dbReference type="OrthoDB" id="9805123at2"/>
<dbReference type="PANTHER" id="PTHR22946:SF9">
    <property type="entry name" value="POLYKETIDE TRANSFERASE AF380"/>
    <property type="match status" value="1"/>
</dbReference>
<proteinExistence type="predicted"/>
<comment type="caution">
    <text evidence="3">The sequence shown here is derived from an EMBL/GenBank/DDBJ whole genome shotgun (WGS) entry which is preliminary data.</text>
</comment>
<name>A0A482U857_9PSED</name>
<dbReference type="AlphaFoldDB" id="A0A482U857"/>
<protein>
    <recommendedName>
        <fullName evidence="2">Dienelactone hydrolase domain-containing protein</fullName>
    </recommendedName>
</protein>
<dbReference type="Pfam" id="PF01738">
    <property type="entry name" value="DLH"/>
    <property type="match status" value="1"/>
</dbReference>
<dbReference type="Gene3D" id="3.40.50.1820">
    <property type="entry name" value="alpha/beta hydrolase"/>
    <property type="match status" value="1"/>
</dbReference>
<evidence type="ECO:0000259" key="2">
    <source>
        <dbReference type="Pfam" id="PF01738"/>
    </source>
</evidence>
<dbReference type="InterPro" id="IPR050261">
    <property type="entry name" value="FrsA_esterase"/>
</dbReference>
<dbReference type="PANTHER" id="PTHR22946">
    <property type="entry name" value="DIENELACTONE HYDROLASE DOMAIN-CONTAINING PROTEIN-RELATED"/>
    <property type="match status" value="1"/>
</dbReference>
<accession>A0A482U857</accession>
<dbReference type="Proteomes" id="UP000282800">
    <property type="component" value="Unassembled WGS sequence"/>
</dbReference>
<dbReference type="GO" id="GO:0052689">
    <property type="term" value="F:carboxylic ester hydrolase activity"/>
    <property type="evidence" value="ECO:0007669"/>
    <property type="project" value="UniProtKB-ARBA"/>
</dbReference>
<dbReference type="SUPFAM" id="SSF53474">
    <property type="entry name" value="alpha/beta-Hydrolases"/>
    <property type="match status" value="1"/>
</dbReference>
<dbReference type="EMBL" id="RWYU02000003">
    <property type="protein sequence ID" value="RYJ62886.1"/>
    <property type="molecule type" value="Genomic_DNA"/>
</dbReference>
<dbReference type="InterPro" id="IPR002925">
    <property type="entry name" value="Dienelactn_hydro"/>
</dbReference>
<evidence type="ECO:0000313" key="3">
    <source>
        <dbReference type="EMBL" id="RYJ62886.1"/>
    </source>
</evidence>